<feature type="transmembrane region" description="Helical" evidence="6">
    <location>
        <begin position="204"/>
        <end position="225"/>
    </location>
</feature>
<dbReference type="GO" id="GO:0005886">
    <property type="term" value="C:plasma membrane"/>
    <property type="evidence" value="ECO:0007669"/>
    <property type="project" value="UniProtKB-SubCell"/>
</dbReference>
<dbReference type="InterPro" id="IPR017039">
    <property type="entry name" value="Virul_fac_BrkB"/>
</dbReference>
<feature type="transmembrane region" description="Helical" evidence="6">
    <location>
        <begin position="124"/>
        <end position="152"/>
    </location>
</feature>
<evidence type="ECO:0000256" key="2">
    <source>
        <dbReference type="ARBA" id="ARBA00022475"/>
    </source>
</evidence>
<evidence type="ECO:0000313" key="8">
    <source>
        <dbReference type="Proteomes" id="UP000768462"/>
    </source>
</evidence>
<feature type="transmembrane region" description="Helical" evidence="6">
    <location>
        <begin position="172"/>
        <end position="192"/>
    </location>
</feature>
<dbReference type="EMBL" id="SVCM01000142">
    <property type="protein sequence ID" value="MBE6060995.1"/>
    <property type="molecule type" value="Genomic_DNA"/>
</dbReference>
<feature type="transmembrane region" description="Helical" evidence="6">
    <location>
        <begin position="21"/>
        <end position="48"/>
    </location>
</feature>
<dbReference type="PANTHER" id="PTHR30213:SF0">
    <property type="entry name" value="UPF0761 MEMBRANE PROTEIN YIHY"/>
    <property type="match status" value="1"/>
</dbReference>
<protein>
    <submittedName>
        <fullName evidence="7">YihY/virulence factor BrkB family protein</fullName>
    </submittedName>
</protein>
<gene>
    <name evidence="7" type="ORF">E7215_12590</name>
</gene>
<keyword evidence="2" id="KW-1003">Cell membrane</keyword>
<sequence length="275" mass="31648">MKITENTVKMALRYKNHHISSLASQLAFDMLFSFFPFLILLLTLVGFINVDPIEVIGSLQNIMPEELYNLVSTLALQLLQTRNGNLLSFSLMFSLYTASRAFRAIRYGLNRAYNEEEDKNKIKLIILSVLFMIVISFMIIFVLGFLVFGEMISLELVQWLDLDIKLFYFIRYLRYPIGFAGMIVIFTAIYKLIPSRRIKCREAFPGAIFTSIAWIILSMGFAFYVNNYGKYTDIYGSIGVVIVLMVWLQITSTTILLGGELNALLMYDKENNFKI</sequence>
<dbReference type="PIRSF" id="PIRSF035875">
    <property type="entry name" value="RNase_BN"/>
    <property type="match status" value="1"/>
</dbReference>
<evidence type="ECO:0000256" key="1">
    <source>
        <dbReference type="ARBA" id="ARBA00004651"/>
    </source>
</evidence>
<dbReference type="AlphaFoldDB" id="A0A927W9E1"/>
<comment type="subcellular location">
    <subcellularLocation>
        <location evidence="1">Cell membrane</location>
        <topology evidence="1">Multi-pass membrane protein</topology>
    </subcellularLocation>
</comment>
<name>A0A927W9E1_9CLOT</name>
<proteinExistence type="predicted"/>
<evidence type="ECO:0000256" key="4">
    <source>
        <dbReference type="ARBA" id="ARBA00022989"/>
    </source>
</evidence>
<dbReference type="NCBIfam" id="TIGR00765">
    <property type="entry name" value="yihY_not_rbn"/>
    <property type="match status" value="1"/>
</dbReference>
<comment type="caution">
    <text evidence="7">The sequence shown here is derived from an EMBL/GenBank/DDBJ whole genome shotgun (WGS) entry which is preliminary data.</text>
</comment>
<dbReference type="Pfam" id="PF03631">
    <property type="entry name" value="Virul_fac_BrkB"/>
    <property type="match status" value="1"/>
</dbReference>
<evidence type="ECO:0000256" key="6">
    <source>
        <dbReference type="SAM" id="Phobius"/>
    </source>
</evidence>
<evidence type="ECO:0000256" key="5">
    <source>
        <dbReference type="ARBA" id="ARBA00023136"/>
    </source>
</evidence>
<keyword evidence="4 6" id="KW-1133">Transmembrane helix</keyword>
<organism evidence="7 8">
    <name type="scientific">Clostridium sulfidigenes</name>
    <dbReference type="NCBI Taxonomy" id="318464"/>
    <lineage>
        <taxon>Bacteria</taxon>
        <taxon>Bacillati</taxon>
        <taxon>Bacillota</taxon>
        <taxon>Clostridia</taxon>
        <taxon>Eubacteriales</taxon>
        <taxon>Clostridiaceae</taxon>
        <taxon>Clostridium</taxon>
    </lineage>
</organism>
<evidence type="ECO:0000313" key="7">
    <source>
        <dbReference type="EMBL" id="MBE6060995.1"/>
    </source>
</evidence>
<reference evidence="7" key="1">
    <citation type="submission" date="2019-04" db="EMBL/GenBank/DDBJ databases">
        <title>Evolution of Biomass-Degrading Anaerobic Consortia Revealed by Metagenomics.</title>
        <authorList>
            <person name="Peng X."/>
        </authorList>
    </citation>
    <scope>NUCLEOTIDE SEQUENCE</scope>
    <source>
        <strain evidence="7">SIG254</strain>
    </source>
</reference>
<keyword evidence="5 6" id="KW-0472">Membrane</keyword>
<feature type="transmembrane region" description="Helical" evidence="6">
    <location>
        <begin position="237"/>
        <end position="259"/>
    </location>
</feature>
<keyword evidence="3 6" id="KW-0812">Transmembrane</keyword>
<dbReference type="PANTHER" id="PTHR30213">
    <property type="entry name" value="INNER MEMBRANE PROTEIN YHJD"/>
    <property type="match status" value="1"/>
</dbReference>
<accession>A0A927W9E1</accession>
<evidence type="ECO:0000256" key="3">
    <source>
        <dbReference type="ARBA" id="ARBA00022692"/>
    </source>
</evidence>
<dbReference type="Proteomes" id="UP000768462">
    <property type="component" value="Unassembled WGS sequence"/>
</dbReference>